<dbReference type="GO" id="GO:0005524">
    <property type="term" value="F:ATP binding"/>
    <property type="evidence" value="ECO:0007669"/>
    <property type="project" value="UniProtKB-UniRule"/>
</dbReference>
<dbReference type="GO" id="GO:0004674">
    <property type="term" value="F:protein serine/threonine kinase activity"/>
    <property type="evidence" value="ECO:0007669"/>
    <property type="project" value="TreeGrafter"/>
</dbReference>
<keyword evidence="3" id="KW-0418">Kinase</keyword>
<dbReference type="Proteomes" id="UP001304895">
    <property type="component" value="Unassembled WGS sequence"/>
</dbReference>
<evidence type="ECO:0000313" key="3">
    <source>
        <dbReference type="EMBL" id="KAK4131631.1"/>
    </source>
</evidence>
<dbReference type="CDD" id="cd00180">
    <property type="entry name" value="PKc"/>
    <property type="match status" value="1"/>
</dbReference>
<evidence type="ECO:0000313" key="4">
    <source>
        <dbReference type="Proteomes" id="UP001304895"/>
    </source>
</evidence>
<keyword evidence="1" id="KW-0067">ATP-binding</keyword>
<dbReference type="SMART" id="SM00220">
    <property type="entry name" value="S_TKc"/>
    <property type="match status" value="1"/>
</dbReference>
<proteinExistence type="predicted"/>
<protein>
    <submittedName>
        <fullName evidence="3">Kinase-like protein</fullName>
    </submittedName>
</protein>
<accession>A0AAN6ZBA3</accession>
<sequence>MDDGYFDDDVEPSPGPVPPCFVLAPLNPAARKVVDHVRNNDLRCRVDNTIGLWVDFSCPTKLVYTLGQAENDIHLPNPRSSSKGSPHISPVHASFQIVPETGAVLLWDHSDKGSVEPLSGSHSFTVKFRSNSKSVLIARGINSRIALGDDRWYQFEIQWKSDGLYDFPNKDEPYTMGPSSSRSKKYVLGERVGGGSYGTVWWVLDAANGKIMAVKKFHNMSGKNLEFATREVANLFRINKDSSIKHEHILQILAYAGGGESDNWGEIFMPLMKGNLKVLIENGGNADNTLLSDVVLRQMLLALQCIASHNIIHRDVKPENILWEYDESGEYCFRLGDFGLSNDPGLARTAAGTEPFMAPEVYHRQKQTTKVDIWSLFATIVWMRTQEFRTQCSQYRAPELHLWLFNIAKLAEYARMRQMASMEPAKRPSASTQLAILDGRFGDYGSVASYGSGDELADDLSGRFGRVMNLGTTPGLTYGSGSSDAVTSPELPYYEPYASRLMEDIMNAKGGAASKRYAPPDLPSTPRDQGVSTRAYLSIPLQNQSLNPACHRHGSCRMQTHTRRRTVKTAGAGRRCPTRGRPWRRRSWTRRWWCTTKVRGGGARGSIGHRT</sequence>
<dbReference type="Pfam" id="PF00069">
    <property type="entry name" value="Pkinase"/>
    <property type="match status" value="1"/>
</dbReference>
<comment type="caution">
    <text evidence="3">The sequence shown here is derived from an EMBL/GenBank/DDBJ whole genome shotgun (WGS) entry which is preliminary data.</text>
</comment>
<dbReference type="PANTHER" id="PTHR44167:SF24">
    <property type="entry name" value="SERINE_THREONINE-PROTEIN KINASE CHK2"/>
    <property type="match status" value="1"/>
</dbReference>
<dbReference type="SUPFAM" id="SSF56112">
    <property type="entry name" value="Protein kinase-like (PK-like)"/>
    <property type="match status" value="1"/>
</dbReference>
<dbReference type="InterPro" id="IPR017441">
    <property type="entry name" value="Protein_kinase_ATP_BS"/>
</dbReference>
<name>A0AAN6ZBA3_9PEZI</name>
<reference evidence="3" key="1">
    <citation type="journal article" date="2023" name="Mol. Phylogenet. Evol.">
        <title>Genome-scale phylogeny and comparative genomics of the fungal order Sordariales.</title>
        <authorList>
            <person name="Hensen N."/>
            <person name="Bonometti L."/>
            <person name="Westerberg I."/>
            <person name="Brannstrom I.O."/>
            <person name="Guillou S."/>
            <person name="Cros-Aarteil S."/>
            <person name="Calhoun S."/>
            <person name="Haridas S."/>
            <person name="Kuo A."/>
            <person name="Mondo S."/>
            <person name="Pangilinan J."/>
            <person name="Riley R."/>
            <person name="LaButti K."/>
            <person name="Andreopoulos B."/>
            <person name="Lipzen A."/>
            <person name="Chen C."/>
            <person name="Yan M."/>
            <person name="Daum C."/>
            <person name="Ng V."/>
            <person name="Clum A."/>
            <person name="Steindorff A."/>
            <person name="Ohm R.A."/>
            <person name="Martin F."/>
            <person name="Silar P."/>
            <person name="Natvig D.O."/>
            <person name="Lalanne C."/>
            <person name="Gautier V."/>
            <person name="Ament-Velasquez S.L."/>
            <person name="Kruys A."/>
            <person name="Hutchinson M.I."/>
            <person name="Powell A.J."/>
            <person name="Barry K."/>
            <person name="Miller A.N."/>
            <person name="Grigoriev I.V."/>
            <person name="Debuchy R."/>
            <person name="Gladieux P."/>
            <person name="Hiltunen Thoren M."/>
            <person name="Johannesson H."/>
        </authorList>
    </citation>
    <scope>NUCLEOTIDE SEQUENCE</scope>
    <source>
        <strain evidence="3">CBS 123565</strain>
    </source>
</reference>
<feature type="domain" description="Protein kinase" evidence="2">
    <location>
        <begin position="186"/>
        <end position="441"/>
    </location>
</feature>
<gene>
    <name evidence="3" type="ORF">BT67DRAFT_387427</name>
</gene>
<dbReference type="GO" id="GO:0044773">
    <property type="term" value="P:mitotic DNA damage checkpoint signaling"/>
    <property type="evidence" value="ECO:0007669"/>
    <property type="project" value="TreeGrafter"/>
</dbReference>
<feature type="binding site" evidence="1">
    <location>
        <position position="216"/>
    </location>
    <ligand>
        <name>ATP</name>
        <dbReference type="ChEBI" id="CHEBI:30616"/>
    </ligand>
</feature>
<keyword evidence="1" id="KW-0547">Nucleotide-binding</keyword>
<dbReference type="InterPro" id="IPR011009">
    <property type="entry name" value="Kinase-like_dom_sf"/>
</dbReference>
<dbReference type="AlphaFoldDB" id="A0AAN6ZBA3"/>
<dbReference type="InterPro" id="IPR000719">
    <property type="entry name" value="Prot_kinase_dom"/>
</dbReference>
<dbReference type="PROSITE" id="PS00107">
    <property type="entry name" value="PROTEIN_KINASE_ATP"/>
    <property type="match status" value="1"/>
</dbReference>
<keyword evidence="3" id="KW-0808">Transferase</keyword>
<dbReference type="PROSITE" id="PS50011">
    <property type="entry name" value="PROTEIN_KINASE_DOM"/>
    <property type="match status" value="1"/>
</dbReference>
<evidence type="ECO:0000256" key="1">
    <source>
        <dbReference type="PROSITE-ProRule" id="PRU10141"/>
    </source>
</evidence>
<dbReference type="EMBL" id="MU853422">
    <property type="protein sequence ID" value="KAK4131631.1"/>
    <property type="molecule type" value="Genomic_DNA"/>
</dbReference>
<organism evidence="3 4">
    <name type="scientific">Trichocladium antarcticum</name>
    <dbReference type="NCBI Taxonomy" id="1450529"/>
    <lineage>
        <taxon>Eukaryota</taxon>
        <taxon>Fungi</taxon>
        <taxon>Dikarya</taxon>
        <taxon>Ascomycota</taxon>
        <taxon>Pezizomycotina</taxon>
        <taxon>Sordariomycetes</taxon>
        <taxon>Sordariomycetidae</taxon>
        <taxon>Sordariales</taxon>
        <taxon>Chaetomiaceae</taxon>
        <taxon>Trichocladium</taxon>
    </lineage>
</organism>
<keyword evidence="4" id="KW-1185">Reference proteome</keyword>
<dbReference type="Gene3D" id="1.10.510.10">
    <property type="entry name" value="Transferase(Phosphotransferase) domain 1"/>
    <property type="match status" value="1"/>
</dbReference>
<evidence type="ECO:0000259" key="2">
    <source>
        <dbReference type="PROSITE" id="PS50011"/>
    </source>
</evidence>
<dbReference type="GO" id="GO:0005634">
    <property type="term" value="C:nucleus"/>
    <property type="evidence" value="ECO:0007669"/>
    <property type="project" value="TreeGrafter"/>
</dbReference>
<reference evidence="3" key="2">
    <citation type="submission" date="2023-05" db="EMBL/GenBank/DDBJ databases">
        <authorList>
            <consortium name="Lawrence Berkeley National Laboratory"/>
            <person name="Steindorff A."/>
            <person name="Hensen N."/>
            <person name="Bonometti L."/>
            <person name="Westerberg I."/>
            <person name="Brannstrom I.O."/>
            <person name="Guillou S."/>
            <person name="Cros-Aarteil S."/>
            <person name="Calhoun S."/>
            <person name="Haridas S."/>
            <person name="Kuo A."/>
            <person name="Mondo S."/>
            <person name="Pangilinan J."/>
            <person name="Riley R."/>
            <person name="Labutti K."/>
            <person name="Andreopoulos B."/>
            <person name="Lipzen A."/>
            <person name="Chen C."/>
            <person name="Yanf M."/>
            <person name="Daum C."/>
            <person name="Ng V."/>
            <person name="Clum A."/>
            <person name="Ohm R."/>
            <person name="Martin F."/>
            <person name="Silar P."/>
            <person name="Natvig D."/>
            <person name="Lalanne C."/>
            <person name="Gautier V."/>
            <person name="Ament-Velasquez S.L."/>
            <person name="Kruys A."/>
            <person name="Hutchinson M.I."/>
            <person name="Powell A.J."/>
            <person name="Barry K."/>
            <person name="Miller A.N."/>
            <person name="Grigoriev I.V."/>
            <person name="Debuchy R."/>
            <person name="Gladieux P."/>
            <person name="Thoren M.H."/>
            <person name="Johannesson H."/>
        </authorList>
    </citation>
    <scope>NUCLEOTIDE SEQUENCE</scope>
    <source>
        <strain evidence="3">CBS 123565</strain>
    </source>
</reference>
<dbReference type="PANTHER" id="PTHR44167">
    <property type="entry name" value="OVARIAN-SPECIFIC SERINE/THREONINE-PROTEIN KINASE LOK-RELATED"/>
    <property type="match status" value="1"/>
</dbReference>